<dbReference type="eggNOG" id="COG3850">
    <property type="taxonomic scope" value="Bacteria"/>
</dbReference>
<dbReference type="PANTHER" id="PTHR43081">
    <property type="entry name" value="ADENYLATE CYCLASE, TERMINAL-DIFFERENTIATION SPECIFIC-RELATED"/>
    <property type="match status" value="1"/>
</dbReference>
<protein>
    <submittedName>
        <fullName evidence="4">Adenylate cyclase</fullName>
    </submittedName>
</protein>
<evidence type="ECO:0000259" key="2">
    <source>
        <dbReference type="PROSITE" id="PS50125"/>
    </source>
</evidence>
<dbReference type="Gene3D" id="1.10.8.500">
    <property type="entry name" value="HAMP domain in histidine kinase"/>
    <property type="match status" value="1"/>
</dbReference>
<dbReference type="Pfam" id="PF00672">
    <property type="entry name" value="HAMP"/>
    <property type="match status" value="1"/>
</dbReference>
<dbReference type="PANTHER" id="PTHR43081:SF1">
    <property type="entry name" value="ADENYLATE CYCLASE, TERMINAL-DIFFERENTIATION SPECIFIC"/>
    <property type="match status" value="1"/>
</dbReference>
<dbReference type="Gene3D" id="3.30.450.20">
    <property type="entry name" value="PAS domain"/>
    <property type="match status" value="1"/>
</dbReference>
<keyword evidence="5" id="KW-1185">Reference proteome</keyword>
<dbReference type="CDD" id="cd07302">
    <property type="entry name" value="CHD"/>
    <property type="match status" value="1"/>
</dbReference>
<dbReference type="InterPro" id="IPR050697">
    <property type="entry name" value="Adenylyl/Guanylyl_Cyclase_3/4"/>
</dbReference>
<feature type="domain" description="HAMP" evidence="3">
    <location>
        <begin position="312"/>
        <end position="364"/>
    </location>
</feature>
<keyword evidence="1" id="KW-1133">Transmembrane helix</keyword>
<dbReference type="HOGENOM" id="CLU_016487_0_0_12"/>
<dbReference type="PROSITE" id="PS50125">
    <property type="entry name" value="GUANYLATE_CYCLASE_2"/>
    <property type="match status" value="1"/>
</dbReference>
<dbReference type="InterPro" id="IPR003660">
    <property type="entry name" value="HAMP_dom"/>
</dbReference>
<dbReference type="Proteomes" id="UP000009223">
    <property type="component" value="Chromosome"/>
</dbReference>
<feature type="transmembrane region" description="Helical" evidence="1">
    <location>
        <begin position="21"/>
        <end position="44"/>
    </location>
</feature>
<sequence length="629" mass="68932">MPRDAKKPGAARVKYPIGFKLVGIITILLLVSLGAITALVSVMVSSDLRVTAEENNFSVNKRSASEAETTLSTVRSSVLVLLDTLNAVGSSQAALSRQAAAFFFERNQDIAAIVITGDRELVNNRFFLANELESDLVGEFMTRQREAVDRSRSGETLLLNAAPIFHIPLLALLFPWQETGAEEVVLILFSSDSLNDNFGQGVNSSYMINDAGDILVHPDYELVRAGANVANQPFVETLRESQERNLQTLYTDRDGGRYFGAFQKLSVANAVVITNVEYDVVFEGIAATTRRNIYLTGAVLFVSIVLIWLFSKTISRPLKGLTVVAGQIEEGLFEQNLVSKSRDELGVLTQSFSRMSKALGIFGRFTNREIALGAMRGEIKPGGQPKHGTVFFSDIRNFTSISEEFARNYGDESSDRIVAWLNEYLTRMVECVEKTNGVVDKFIGDSVMAHWGTAYTSGSPEADALNGVRAALMMREALYQMNKNRGENDPANPRIRIGCGINSGVVTAGQIGSEQRMEYTVIGDAVNLASRTEALNKPLGTDILITEDTWNLAGEHLITEEMPSVEVKGKSQPVRMFAVVNFKADMAIEGQLQPQTLAELRDLLGIIPPDLSKVNTNAEEKKYKIGSGE</sequence>
<dbReference type="CDD" id="cd06225">
    <property type="entry name" value="HAMP"/>
    <property type="match status" value="1"/>
</dbReference>
<dbReference type="OrthoDB" id="9806704at2"/>
<dbReference type="InterPro" id="IPR029787">
    <property type="entry name" value="Nucleotide_cyclase"/>
</dbReference>
<evidence type="ECO:0000313" key="5">
    <source>
        <dbReference type="Proteomes" id="UP000009223"/>
    </source>
</evidence>
<dbReference type="KEGG" id="tpi:TREPR_3411"/>
<dbReference type="CDD" id="cd18774">
    <property type="entry name" value="PDC2_HK_sensor"/>
    <property type="match status" value="1"/>
</dbReference>
<dbReference type="EMBL" id="CP001843">
    <property type="protein sequence ID" value="AEF84172.1"/>
    <property type="molecule type" value="Genomic_DNA"/>
</dbReference>
<accession>F5YJK5</accession>
<dbReference type="PROSITE" id="PS50885">
    <property type="entry name" value="HAMP"/>
    <property type="match status" value="1"/>
</dbReference>
<gene>
    <name evidence="4" type="ordered locus">TREPR_3411</name>
</gene>
<dbReference type="GO" id="GO:0016020">
    <property type="term" value="C:membrane"/>
    <property type="evidence" value="ECO:0007669"/>
    <property type="project" value="InterPro"/>
</dbReference>
<dbReference type="SMART" id="SM00044">
    <property type="entry name" value="CYCc"/>
    <property type="match status" value="1"/>
</dbReference>
<proteinExistence type="predicted"/>
<evidence type="ECO:0000259" key="3">
    <source>
        <dbReference type="PROSITE" id="PS50885"/>
    </source>
</evidence>
<name>F5YJK5_TREPZ</name>
<dbReference type="GO" id="GO:0006171">
    <property type="term" value="P:cAMP biosynthetic process"/>
    <property type="evidence" value="ECO:0007669"/>
    <property type="project" value="TreeGrafter"/>
</dbReference>
<dbReference type="SUPFAM" id="SSF55073">
    <property type="entry name" value="Nucleotide cyclase"/>
    <property type="match status" value="1"/>
</dbReference>
<keyword evidence="1" id="KW-0812">Transmembrane</keyword>
<dbReference type="eggNOG" id="COG2114">
    <property type="taxonomic scope" value="Bacteria"/>
</dbReference>
<reference evidence="5" key="1">
    <citation type="submission" date="2009-12" db="EMBL/GenBank/DDBJ databases">
        <title>Complete sequence of Treponema primitia strain ZAS-2.</title>
        <authorList>
            <person name="Tetu S.G."/>
            <person name="Matson E."/>
            <person name="Ren Q."/>
            <person name="Seshadri R."/>
            <person name="Elbourne L."/>
            <person name="Hassan K.A."/>
            <person name="Durkin A."/>
            <person name="Radune D."/>
            <person name="Mohamoud Y."/>
            <person name="Shay R."/>
            <person name="Jin S."/>
            <person name="Zhang X."/>
            <person name="Lucey K."/>
            <person name="Ballor N.R."/>
            <person name="Ottesen E."/>
            <person name="Rosenthal R."/>
            <person name="Allen A."/>
            <person name="Leadbetter J.R."/>
            <person name="Paulsen I.T."/>
        </authorList>
    </citation>
    <scope>NUCLEOTIDE SEQUENCE [LARGE SCALE GENOMIC DNA]</scope>
    <source>
        <strain evidence="5">ATCC BAA-887 / DSM 12427 / ZAS-2</strain>
    </source>
</reference>
<dbReference type="AlphaFoldDB" id="F5YJK5"/>
<keyword evidence="1" id="KW-0472">Membrane</keyword>
<dbReference type="SUPFAM" id="SSF158472">
    <property type="entry name" value="HAMP domain-like"/>
    <property type="match status" value="1"/>
</dbReference>
<dbReference type="Gene3D" id="3.30.70.1230">
    <property type="entry name" value="Nucleotide cyclase"/>
    <property type="match status" value="1"/>
</dbReference>
<dbReference type="GO" id="GO:0004016">
    <property type="term" value="F:adenylate cyclase activity"/>
    <property type="evidence" value="ECO:0007669"/>
    <property type="project" value="UniProtKB-ARBA"/>
</dbReference>
<dbReference type="Pfam" id="PF00211">
    <property type="entry name" value="Guanylate_cyc"/>
    <property type="match status" value="1"/>
</dbReference>
<dbReference type="STRING" id="545694.TREPR_3411"/>
<evidence type="ECO:0000313" key="4">
    <source>
        <dbReference type="EMBL" id="AEF84172.1"/>
    </source>
</evidence>
<feature type="domain" description="Guanylate cyclase" evidence="2">
    <location>
        <begin position="389"/>
        <end position="533"/>
    </location>
</feature>
<dbReference type="RefSeq" id="WP_015706873.1">
    <property type="nucleotide sequence ID" value="NC_015578.1"/>
</dbReference>
<dbReference type="InterPro" id="IPR001054">
    <property type="entry name" value="A/G_cyclase"/>
</dbReference>
<dbReference type="GO" id="GO:0035556">
    <property type="term" value="P:intracellular signal transduction"/>
    <property type="evidence" value="ECO:0007669"/>
    <property type="project" value="InterPro"/>
</dbReference>
<organism evidence="4 5">
    <name type="scientific">Treponema primitia (strain ATCC BAA-887 / DSM 12427 / ZAS-2)</name>
    <dbReference type="NCBI Taxonomy" id="545694"/>
    <lineage>
        <taxon>Bacteria</taxon>
        <taxon>Pseudomonadati</taxon>
        <taxon>Spirochaetota</taxon>
        <taxon>Spirochaetia</taxon>
        <taxon>Spirochaetales</taxon>
        <taxon>Treponemataceae</taxon>
        <taxon>Treponema</taxon>
    </lineage>
</organism>
<reference evidence="4 5" key="2">
    <citation type="journal article" date="2011" name="ISME J.">
        <title>RNA-seq reveals cooperative metabolic interactions between two termite-gut spirochete species in co-culture.</title>
        <authorList>
            <person name="Rosenthal A.Z."/>
            <person name="Matson E.G."/>
            <person name="Eldar A."/>
            <person name="Leadbetter J.R."/>
        </authorList>
    </citation>
    <scope>NUCLEOTIDE SEQUENCE [LARGE SCALE GENOMIC DNA]</scope>
    <source>
        <strain evidence="5">ATCC BAA-887 / DSM 12427 / ZAS-2</strain>
    </source>
</reference>
<evidence type="ECO:0000256" key="1">
    <source>
        <dbReference type="SAM" id="Phobius"/>
    </source>
</evidence>